<keyword evidence="4" id="KW-1185">Reference proteome</keyword>
<feature type="transmembrane region" description="Helical" evidence="2">
    <location>
        <begin position="26"/>
        <end position="52"/>
    </location>
</feature>
<keyword evidence="2 3" id="KW-0812">Transmembrane</keyword>
<organism evidence="3 4">
    <name type="scientific">Quillaja saponaria</name>
    <name type="common">Soap bark tree</name>
    <dbReference type="NCBI Taxonomy" id="32244"/>
    <lineage>
        <taxon>Eukaryota</taxon>
        <taxon>Viridiplantae</taxon>
        <taxon>Streptophyta</taxon>
        <taxon>Embryophyta</taxon>
        <taxon>Tracheophyta</taxon>
        <taxon>Spermatophyta</taxon>
        <taxon>Magnoliopsida</taxon>
        <taxon>eudicotyledons</taxon>
        <taxon>Gunneridae</taxon>
        <taxon>Pentapetalae</taxon>
        <taxon>rosids</taxon>
        <taxon>fabids</taxon>
        <taxon>Fabales</taxon>
        <taxon>Quillajaceae</taxon>
        <taxon>Quillaja</taxon>
    </lineage>
</organism>
<accession>A0AAD7PTM5</accession>
<dbReference type="Proteomes" id="UP001163823">
    <property type="component" value="Chromosome 5"/>
</dbReference>
<name>A0AAD7PTM5_QUISA</name>
<keyword evidence="2" id="KW-1133">Transmembrane helix</keyword>
<sequence length="229" mass="26252">MNHNEIQKLQTADKFKKYSQFLKRNLQFFISISLFSLLFWYSSGFSFCPHLFNAYFSTYLLSVFTHTFERKYMFLICNGILAFLTKTSVFSAPYGSGIPVSDKSDINKAPESRETVPVKSFGSSENVPSIAEEEEVEDYNYKGEEVSAESEDHQEDSTSCMETERENEAPIVEKEDDDVMVKQGDEVGTQVTANEELANTDELNRKIEEFIRKMKEEITIEAQTQLIAV</sequence>
<evidence type="ECO:0000313" key="3">
    <source>
        <dbReference type="EMBL" id="KAJ7967826.1"/>
    </source>
</evidence>
<comment type="caution">
    <text evidence="3">The sequence shown here is derived from an EMBL/GenBank/DDBJ whole genome shotgun (WGS) entry which is preliminary data.</text>
</comment>
<proteinExistence type="predicted"/>
<protein>
    <submittedName>
        <fullName evidence="3">Transmembrane protein</fullName>
    </submittedName>
</protein>
<dbReference type="PANTHER" id="PTHR34947:SF4">
    <property type="entry name" value="TRANSMEMBRANE PROTEIN"/>
    <property type="match status" value="1"/>
</dbReference>
<evidence type="ECO:0000256" key="2">
    <source>
        <dbReference type="SAM" id="Phobius"/>
    </source>
</evidence>
<gene>
    <name evidence="3" type="ORF">O6P43_012033</name>
</gene>
<dbReference type="AlphaFoldDB" id="A0AAD7PTM5"/>
<evidence type="ECO:0000313" key="4">
    <source>
        <dbReference type="Proteomes" id="UP001163823"/>
    </source>
</evidence>
<keyword evidence="2" id="KW-0472">Membrane</keyword>
<evidence type="ECO:0000256" key="1">
    <source>
        <dbReference type="SAM" id="MobiDB-lite"/>
    </source>
</evidence>
<feature type="region of interest" description="Disordered" evidence="1">
    <location>
        <begin position="101"/>
        <end position="167"/>
    </location>
</feature>
<dbReference type="EMBL" id="JARAOO010000005">
    <property type="protein sequence ID" value="KAJ7967826.1"/>
    <property type="molecule type" value="Genomic_DNA"/>
</dbReference>
<dbReference type="PANTHER" id="PTHR34947">
    <property type="entry name" value="TRANSMEMBRANE PROTEIN"/>
    <property type="match status" value="1"/>
</dbReference>
<reference evidence="3" key="1">
    <citation type="journal article" date="2023" name="Science">
        <title>Elucidation of the pathway for biosynthesis of saponin adjuvants from the soapbark tree.</title>
        <authorList>
            <person name="Reed J."/>
            <person name="Orme A."/>
            <person name="El-Demerdash A."/>
            <person name="Owen C."/>
            <person name="Martin L.B.B."/>
            <person name="Misra R.C."/>
            <person name="Kikuchi S."/>
            <person name="Rejzek M."/>
            <person name="Martin A.C."/>
            <person name="Harkess A."/>
            <person name="Leebens-Mack J."/>
            <person name="Louveau T."/>
            <person name="Stephenson M.J."/>
            <person name="Osbourn A."/>
        </authorList>
    </citation>
    <scope>NUCLEOTIDE SEQUENCE</scope>
    <source>
        <strain evidence="3">S10</strain>
    </source>
</reference>
<dbReference type="KEGG" id="qsa:O6P43_012033"/>
<feature type="compositionally biased region" description="Basic and acidic residues" evidence="1">
    <location>
        <begin position="102"/>
        <end position="116"/>
    </location>
</feature>